<reference evidence="1 2" key="1">
    <citation type="submission" date="2021-08" db="EMBL/GenBank/DDBJ databases">
        <title>Draft genome sequence of Spirulina subsalsa with high tolerance to salinity and hype-accumulation of phycocyanin.</title>
        <authorList>
            <person name="Pei H."/>
            <person name="Jiang L."/>
        </authorList>
    </citation>
    <scope>NUCLEOTIDE SEQUENCE [LARGE SCALE GENOMIC DNA]</scope>
    <source>
        <strain evidence="1 2">FACHB-351</strain>
    </source>
</reference>
<evidence type="ECO:0000313" key="1">
    <source>
        <dbReference type="EMBL" id="MCW6036166.1"/>
    </source>
</evidence>
<evidence type="ECO:0000313" key="2">
    <source>
        <dbReference type="Proteomes" id="UP001526426"/>
    </source>
</evidence>
<organism evidence="1 2">
    <name type="scientific">Spirulina subsalsa FACHB-351</name>
    <dbReference type="NCBI Taxonomy" id="234711"/>
    <lineage>
        <taxon>Bacteria</taxon>
        <taxon>Bacillati</taxon>
        <taxon>Cyanobacteriota</taxon>
        <taxon>Cyanophyceae</taxon>
        <taxon>Spirulinales</taxon>
        <taxon>Spirulinaceae</taxon>
        <taxon>Spirulina</taxon>
    </lineage>
</organism>
<keyword evidence="2" id="KW-1185">Reference proteome</keyword>
<comment type="caution">
    <text evidence="1">The sequence shown here is derived from an EMBL/GenBank/DDBJ whole genome shotgun (WGS) entry which is preliminary data.</text>
</comment>
<dbReference type="Proteomes" id="UP001526426">
    <property type="component" value="Unassembled WGS sequence"/>
</dbReference>
<gene>
    <name evidence="1" type="ORF">K4A83_07755</name>
</gene>
<protein>
    <submittedName>
        <fullName evidence="1">Uncharacterized protein</fullName>
    </submittedName>
</protein>
<sequence length="147" mass="16201">MLLLRITGLASFLIPTEKNSMEPITPEELAQWRSQLANYPPAQKALLEIEDCEGDLEDAAISLAIRAGQQPQQDNAEWLASLAKRCRAAICQDSILRENIATGELEKAAIALANLDLIPPILATPVLFYVLKQGLNQFCQPFDQTPD</sequence>
<proteinExistence type="predicted"/>
<dbReference type="EMBL" id="JAIHOM010000029">
    <property type="protein sequence ID" value="MCW6036166.1"/>
    <property type="molecule type" value="Genomic_DNA"/>
</dbReference>
<name>A0ABT3L3U3_9CYAN</name>
<accession>A0ABT3L3U3</accession>